<gene>
    <name evidence="2" type="ORF">Baya_15941</name>
</gene>
<feature type="compositionally biased region" description="Basic and acidic residues" evidence="1">
    <location>
        <begin position="167"/>
        <end position="181"/>
    </location>
</feature>
<reference evidence="2 3" key="1">
    <citation type="journal article" date="2019" name="Genome Biol. Evol.">
        <title>Whole-Genome Sequencing of the Giant Devil Catfish, Bagarius yarrelli.</title>
        <authorList>
            <person name="Jiang W."/>
            <person name="Lv Y."/>
            <person name="Cheng L."/>
            <person name="Yang K."/>
            <person name="Chao B."/>
            <person name="Wang X."/>
            <person name="Li Y."/>
            <person name="Pan X."/>
            <person name="You X."/>
            <person name="Zhang Y."/>
            <person name="Yang J."/>
            <person name="Li J."/>
            <person name="Zhang X."/>
            <person name="Liu S."/>
            <person name="Sun C."/>
            <person name="Yang J."/>
            <person name="Shi Q."/>
        </authorList>
    </citation>
    <scope>NUCLEOTIDE SEQUENCE [LARGE SCALE GENOMIC DNA]</scope>
    <source>
        <strain evidence="2">JWS20170419001</strain>
        <tissue evidence="2">Muscle</tissue>
    </source>
</reference>
<comment type="caution">
    <text evidence="2">The sequence shown here is derived from an EMBL/GenBank/DDBJ whole genome shotgun (WGS) entry which is preliminary data.</text>
</comment>
<evidence type="ECO:0000256" key="1">
    <source>
        <dbReference type="SAM" id="MobiDB-lite"/>
    </source>
</evidence>
<proteinExistence type="predicted"/>
<name>A0A556VTY8_BAGYA</name>
<feature type="region of interest" description="Disordered" evidence="1">
    <location>
        <begin position="1"/>
        <end position="181"/>
    </location>
</feature>
<feature type="compositionally biased region" description="Polar residues" evidence="1">
    <location>
        <begin position="87"/>
        <end position="98"/>
    </location>
</feature>
<feature type="compositionally biased region" description="Basic and acidic residues" evidence="1">
    <location>
        <begin position="138"/>
        <end position="153"/>
    </location>
</feature>
<organism evidence="2 3">
    <name type="scientific">Bagarius yarrelli</name>
    <name type="common">Goonch</name>
    <name type="synonym">Bagrus yarrelli</name>
    <dbReference type="NCBI Taxonomy" id="175774"/>
    <lineage>
        <taxon>Eukaryota</taxon>
        <taxon>Metazoa</taxon>
        <taxon>Chordata</taxon>
        <taxon>Craniata</taxon>
        <taxon>Vertebrata</taxon>
        <taxon>Euteleostomi</taxon>
        <taxon>Actinopterygii</taxon>
        <taxon>Neopterygii</taxon>
        <taxon>Teleostei</taxon>
        <taxon>Ostariophysi</taxon>
        <taxon>Siluriformes</taxon>
        <taxon>Sisoridae</taxon>
        <taxon>Sisorinae</taxon>
        <taxon>Bagarius</taxon>
    </lineage>
</organism>
<keyword evidence="3" id="KW-1185">Reference proteome</keyword>
<protein>
    <submittedName>
        <fullName evidence="2">Uncharacterized protein</fullName>
    </submittedName>
</protein>
<accession>A0A556VTY8</accession>
<evidence type="ECO:0000313" key="2">
    <source>
        <dbReference type="EMBL" id="TTO31543.1"/>
    </source>
</evidence>
<evidence type="ECO:0000313" key="3">
    <source>
        <dbReference type="Proteomes" id="UP000319801"/>
    </source>
</evidence>
<feature type="compositionally biased region" description="Polar residues" evidence="1">
    <location>
        <begin position="1"/>
        <end position="12"/>
    </location>
</feature>
<sequence>MEHQDMMNSGQYDSKEDVASAMADVNLDDSPRVDMKNGTAAHMAPGDGLGKDALTPEGLSPPHSGRSSAASMDREEEGLNGDMAGSVSPQQSPMSPRASQVAPADATGSDVLIVDSQVKTSPSEEIAGFEDGREEEVVESHVKEDESKALSFDHEEELLERPAMPDSRSDVEDKQEEKEVM</sequence>
<dbReference type="EMBL" id="VCAZ01000252">
    <property type="protein sequence ID" value="TTO31543.1"/>
    <property type="molecule type" value="Genomic_DNA"/>
</dbReference>
<dbReference type="AlphaFoldDB" id="A0A556VTY8"/>
<dbReference type="Proteomes" id="UP000319801">
    <property type="component" value="Unassembled WGS sequence"/>
</dbReference>